<dbReference type="Proteomes" id="UP001165090">
    <property type="component" value="Unassembled WGS sequence"/>
</dbReference>
<dbReference type="EMBL" id="BSDZ01000089">
    <property type="protein sequence ID" value="GLI69882.1"/>
    <property type="molecule type" value="Genomic_DNA"/>
</dbReference>
<sequence>SALLPPLPDGGGDHGDNGGDGGGGDQRVWRLFAALAPRFLREGYHPANPSAAYSVALTWTEKAALMADVRRQGRHSLALLRSLLGSGDPSATAGGCDAATVASSAALLAPMPPPGGGRGTLVPEAGLPYEWPSYDLTAEELAEDAVLAAAAAAQRGVRCGGLPVEERVDGGDGCSDGLSSGGGGGMLFLTLDACGALLQRHPDPVLRQQVYSEGLVPLAAYALRLMQQMRDLRSME</sequence>
<accession>A0ABQ5SIV0</accession>
<evidence type="ECO:0000313" key="3">
    <source>
        <dbReference type="Proteomes" id="UP001165090"/>
    </source>
</evidence>
<feature type="region of interest" description="Disordered" evidence="1">
    <location>
        <begin position="1"/>
        <end position="23"/>
    </location>
</feature>
<reference evidence="2 3" key="1">
    <citation type="journal article" date="2023" name="IScience">
        <title>Expanded male sex-determining region conserved during the evolution of homothallism in the green alga Volvox.</title>
        <authorList>
            <person name="Yamamoto K."/>
            <person name="Matsuzaki R."/>
            <person name="Mahakham W."/>
            <person name="Heman W."/>
            <person name="Sekimoto H."/>
            <person name="Kawachi M."/>
            <person name="Minakuchi Y."/>
            <person name="Toyoda A."/>
            <person name="Nozaki H."/>
        </authorList>
    </citation>
    <scope>NUCLEOTIDE SEQUENCE [LARGE SCALE GENOMIC DNA]</scope>
    <source>
        <strain evidence="2 3">NIES-4468</strain>
    </source>
</reference>
<protein>
    <submittedName>
        <fullName evidence="2">Uncharacterized protein</fullName>
    </submittedName>
</protein>
<proteinExistence type="predicted"/>
<feature type="non-terminal residue" evidence="2">
    <location>
        <position position="236"/>
    </location>
</feature>
<feature type="non-terminal residue" evidence="2">
    <location>
        <position position="1"/>
    </location>
</feature>
<evidence type="ECO:0000313" key="2">
    <source>
        <dbReference type="EMBL" id="GLI69882.1"/>
    </source>
</evidence>
<keyword evidence="3" id="KW-1185">Reference proteome</keyword>
<name>A0ABQ5SIV0_9CHLO</name>
<evidence type="ECO:0000256" key="1">
    <source>
        <dbReference type="SAM" id="MobiDB-lite"/>
    </source>
</evidence>
<gene>
    <name evidence="2" type="ORF">VaNZ11_014599</name>
</gene>
<organism evidence="2 3">
    <name type="scientific">Volvox africanus</name>
    <dbReference type="NCBI Taxonomy" id="51714"/>
    <lineage>
        <taxon>Eukaryota</taxon>
        <taxon>Viridiplantae</taxon>
        <taxon>Chlorophyta</taxon>
        <taxon>core chlorophytes</taxon>
        <taxon>Chlorophyceae</taxon>
        <taxon>CS clade</taxon>
        <taxon>Chlamydomonadales</taxon>
        <taxon>Volvocaceae</taxon>
        <taxon>Volvox</taxon>
    </lineage>
</organism>
<comment type="caution">
    <text evidence="2">The sequence shown here is derived from an EMBL/GenBank/DDBJ whole genome shotgun (WGS) entry which is preliminary data.</text>
</comment>